<comment type="caution">
    <text evidence="7">The sequence shown here is derived from an EMBL/GenBank/DDBJ whole genome shotgun (WGS) entry which is preliminary data.</text>
</comment>
<evidence type="ECO:0000313" key="7">
    <source>
        <dbReference type="EMBL" id="PNG25637.1"/>
    </source>
</evidence>
<organism evidence="7 8">
    <name type="scientific">Methylocella silvestris</name>
    <dbReference type="NCBI Taxonomy" id="199596"/>
    <lineage>
        <taxon>Bacteria</taxon>
        <taxon>Pseudomonadati</taxon>
        <taxon>Pseudomonadota</taxon>
        <taxon>Alphaproteobacteria</taxon>
        <taxon>Hyphomicrobiales</taxon>
        <taxon>Beijerinckiaceae</taxon>
        <taxon>Methylocella</taxon>
    </lineage>
</organism>
<evidence type="ECO:0000313" key="8">
    <source>
        <dbReference type="Proteomes" id="UP000236286"/>
    </source>
</evidence>
<evidence type="ECO:0000256" key="4">
    <source>
        <dbReference type="ARBA" id="ARBA00022679"/>
    </source>
</evidence>
<gene>
    <name evidence="7" type="ORF">CR492_12935</name>
</gene>
<dbReference type="PANTHER" id="PTHR30481:SF4">
    <property type="entry name" value="SITE-SPECIFIC DNA-METHYLTRANSFERASE (ADENINE-SPECIFIC)"/>
    <property type="match status" value="1"/>
</dbReference>
<dbReference type="EMBL" id="PDZR01000014">
    <property type="protein sequence ID" value="PNG25637.1"/>
    <property type="molecule type" value="Genomic_DNA"/>
</dbReference>
<dbReference type="OrthoDB" id="9805629at2"/>
<sequence length="277" mass="31097">MDFSDFRRVEPTRPAAAYIGGKKQLAAALVARIESAPHKTYAEPFVGMGGVFLRRRFAPPAEVINDLSGDVATFFRILQRHYAPFMDMLKFQLTSRREFERLVATDVRTLTDLERAARFLYLQRTAFGGKVAGRNFGVSPGTPGRFDVTKLAEILTALSERLGGVVIENLPYGDFITRYDRPETLFYLDPPYFGTEDFYGADAFTKADFRRLADQLAAIAGGFILSINDAPEARHLRSLQEAIGITHTASEGDARKASELVVSRIRTRRRRPSIFFD</sequence>
<dbReference type="PRINTS" id="PR00505">
    <property type="entry name" value="D12N6MTFRASE"/>
</dbReference>
<evidence type="ECO:0000256" key="5">
    <source>
        <dbReference type="ARBA" id="ARBA00022691"/>
    </source>
</evidence>
<accession>A0A2J7TFT8</accession>
<keyword evidence="4 7" id="KW-0808">Transferase</keyword>
<comment type="similarity">
    <text evidence="1">Belongs to the N(4)/N(6)-methyltransferase family.</text>
</comment>
<dbReference type="Pfam" id="PF02086">
    <property type="entry name" value="MethyltransfD12"/>
    <property type="match status" value="1"/>
</dbReference>
<keyword evidence="5" id="KW-0949">S-adenosyl-L-methionine</keyword>
<dbReference type="PANTHER" id="PTHR30481">
    <property type="entry name" value="DNA ADENINE METHYLASE"/>
    <property type="match status" value="1"/>
</dbReference>
<evidence type="ECO:0000256" key="1">
    <source>
        <dbReference type="ARBA" id="ARBA00006594"/>
    </source>
</evidence>
<dbReference type="AlphaFoldDB" id="A0A2J7TFT8"/>
<dbReference type="InterPro" id="IPR029063">
    <property type="entry name" value="SAM-dependent_MTases_sf"/>
</dbReference>
<dbReference type="Proteomes" id="UP000236286">
    <property type="component" value="Unassembled WGS sequence"/>
</dbReference>
<evidence type="ECO:0000256" key="6">
    <source>
        <dbReference type="ARBA" id="ARBA00047942"/>
    </source>
</evidence>
<dbReference type="REBASE" id="259872">
    <property type="entry name" value="M.MsiTVCORF12935P"/>
</dbReference>
<comment type="catalytic activity">
    <reaction evidence="6">
        <text>a 2'-deoxyadenosine in DNA + S-adenosyl-L-methionine = an N(6)-methyl-2'-deoxyadenosine in DNA + S-adenosyl-L-homocysteine + H(+)</text>
        <dbReference type="Rhea" id="RHEA:15197"/>
        <dbReference type="Rhea" id="RHEA-COMP:12418"/>
        <dbReference type="Rhea" id="RHEA-COMP:12419"/>
        <dbReference type="ChEBI" id="CHEBI:15378"/>
        <dbReference type="ChEBI" id="CHEBI:57856"/>
        <dbReference type="ChEBI" id="CHEBI:59789"/>
        <dbReference type="ChEBI" id="CHEBI:90615"/>
        <dbReference type="ChEBI" id="CHEBI:90616"/>
        <dbReference type="EC" id="2.1.1.72"/>
    </reaction>
</comment>
<reference evidence="7 8" key="1">
    <citation type="submission" date="2017-10" db="EMBL/GenBank/DDBJ databases">
        <title>Genome announcement of Methylocella silvestris TVC from permafrost.</title>
        <authorList>
            <person name="Wang J."/>
            <person name="Geng K."/>
            <person name="Ul-Haque F."/>
            <person name="Crombie A.T."/>
            <person name="Street L.E."/>
            <person name="Wookey P.A."/>
            <person name="Murrell J.C."/>
            <person name="Pratscher J."/>
        </authorList>
    </citation>
    <scope>NUCLEOTIDE SEQUENCE [LARGE SCALE GENOMIC DNA]</scope>
    <source>
        <strain evidence="7 8">TVC</strain>
    </source>
</reference>
<dbReference type="GO" id="GO:0006298">
    <property type="term" value="P:mismatch repair"/>
    <property type="evidence" value="ECO:0007669"/>
    <property type="project" value="TreeGrafter"/>
</dbReference>
<protein>
    <recommendedName>
        <fullName evidence="2">site-specific DNA-methyltransferase (adenine-specific)</fullName>
        <ecNumber evidence="2">2.1.1.72</ecNumber>
    </recommendedName>
</protein>
<dbReference type="GO" id="GO:0009007">
    <property type="term" value="F:site-specific DNA-methyltransferase (adenine-specific) activity"/>
    <property type="evidence" value="ECO:0007669"/>
    <property type="project" value="UniProtKB-EC"/>
</dbReference>
<dbReference type="InterPro" id="IPR012327">
    <property type="entry name" value="MeTrfase_D12"/>
</dbReference>
<name>A0A2J7TFT8_METSI</name>
<evidence type="ECO:0000256" key="2">
    <source>
        <dbReference type="ARBA" id="ARBA00011900"/>
    </source>
</evidence>
<dbReference type="SUPFAM" id="SSF53335">
    <property type="entry name" value="S-adenosyl-L-methionine-dependent methyltransferases"/>
    <property type="match status" value="1"/>
</dbReference>
<dbReference type="InterPro" id="IPR023095">
    <property type="entry name" value="Ade_MeTrfase_dom_2"/>
</dbReference>
<dbReference type="EC" id="2.1.1.72" evidence="2"/>
<dbReference type="GO" id="GO:0009307">
    <property type="term" value="P:DNA restriction-modification system"/>
    <property type="evidence" value="ECO:0007669"/>
    <property type="project" value="InterPro"/>
</dbReference>
<dbReference type="GO" id="GO:0043565">
    <property type="term" value="F:sequence-specific DNA binding"/>
    <property type="evidence" value="ECO:0007669"/>
    <property type="project" value="TreeGrafter"/>
</dbReference>
<evidence type="ECO:0000256" key="3">
    <source>
        <dbReference type="ARBA" id="ARBA00022603"/>
    </source>
</evidence>
<dbReference type="GO" id="GO:0032259">
    <property type="term" value="P:methylation"/>
    <property type="evidence" value="ECO:0007669"/>
    <property type="project" value="UniProtKB-KW"/>
</dbReference>
<dbReference type="Gene3D" id="1.10.1020.10">
    <property type="entry name" value="Adenine-specific Methyltransferase, Domain 2"/>
    <property type="match status" value="1"/>
</dbReference>
<dbReference type="Gene3D" id="3.40.50.150">
    <property type="entry name" value="Vaccinia Virus protein VP39"/>
    <property type="match status" value="1"/>
</dbReference>
<proteinExistence type="inferred from homology"/>
<dbReference type="GO" id="GO:1904047">
    <property type="term" value="F:S-adenosyl-L-methionine binding"/>
    <property type="evidence" value="ECO:0007669"/>
    <property type="project" value="TreeGrafter"/>
</dbReference>
<keyword evidence="3 7" id="KW-0489">Methyltransferase</keyword>
<dbReference type="RefSeq" id="WP_102844181.1">
    <property type="nucleotide sequence ID" value="NZ_PDZR01000014.1"/>
</dbReference>